<dbReference type="InterPro" id="IPR018097">
    <property type="entry name" value="EGF_Ca-bd_CS"/>
</dbReference>
<keyword evidence="10 13" id="KW-1015">Disulfide bond</keyword>
<feature type="repeat" description="LDL-receptor class B" evidence="15">
    <location>
        <begin position="1492"/>
        <end position="1534"/>
    </location>
</feature>
<dbReference type="FunFam" id="2.120.10.30:FF:000241">
    <property type="entry name" value="Low-density lipoprotein receptor-related protein 6"/>
    <property type="match status" value="1"/>
</dbReference>
<feature type="chain" id="PRO_5025438117" evidence="17">
    <location>
        <begin position="28"/>
        <end position="1759"/>
    </location>
</feature>
<feature type="disulfide bond" evidence="14">
    <location>
        <begin position="1084"/>
        <end position="1099"/>
    </location>
</feature>
<feature type="disulfide bond" evidence="14">
    <location>
        <begin position="986"/>
        <end position="998"/>
    </location>
</feature>
<dbReference type="PROSITE" id="PS50068">
    <property type="entry name" value="LDLRA_2"/>
    <property type="match status" value="12"/>
</dbReference>
<evidence type="ECO:0000313" key="19">
    <source>
        <dbReference type="EMBL" id="QGZ98018.1"/>
    </source>
</evidence>
<dbReference type="PROSITE" id="PS01186">
    <property type="entry name" value="EGF_2"/>
    <property type="match status" value="1"/>
</dbReference>
<evidence type="ECO:0000256" key="10">
    <source>
        <dbReference type="ARBA" id="ARBA00023157"/>
    </source>
</evidence>
<dbReference type="EMBL" id="MN217253">
    <property type="protein sequence ID" value="QGZ98018.1"/>
    <property type="molecule type" value="mRNA"/>
</dbReference>
<dbReference type="SMART" id="SM00192">
    <property type="entry name" value="LDLa"/>
    <property type="match status" value="12"/>
</dbReference>
<dbReference type="Pfam" id="PF00058">
    <property type="entry name" value="Ldl_recept_b"/>
    <property type="match status" value="1"/>
</dbReference>
<keyword evidence="9 16" id="KW-0472">Membrane</keyword>
<protein>
    <submittedName>
        <fullName evidence="19">Vitellogenin receptor</fullName>
    </submittedName>
</protein>
<dbReference type="FunFam" id="2.10.25.10:FF:000009">
    <property type="entry name" value="Low-density lipoprotein receptor isoform 1"/>
    <property type="match status" value="2"/>
</dbReference>
<feature type="repeat" description="LDL-receptor class B" evidence="15">
    <location>
        <begin position="327"/>
        <end position="371"/>
    </location>
</feature>
<dbReference type="InterPro" id="IPR023415">
    <property type="entry name" value="LDLR_class-A_CS"/>
</dbReference>
<evidence type="ECO:0000256" key="17">
    <source>
        <dbReference type="SAM" id="SignalP"/>
    </source>
</evidence>
<comment type="caution">
    <text evidence="13">Lacks conserved residue(s) required for the propagation of feature annotation.</text>
</comment>
<keyword evidence="5 16" id="KW-0812">Transmembrane</keyword>
<evidence type="ECO:0000256" key="7">
    <source>
        <dbReference type="ARBA" id="ARBA00022737"/>
    </source>
</evidence>
<feature type="domain" description="EGF-like" evidence="18">
    <location>
        <begin position="244"/>
        <end position="283"/>
    </location>
</feature>
<feature type="disulfide bond" evidence="14">
    <location>
        <begin position="954"/>
        <end position="972"/>
    </location>
</feature>
<dbReference type="PROSITE" id="PS01187">
    <property type="entry name" value="EGF_CA"/>
    <property type="match status" value="2"/>
</dbReference>
<reference evidence="19" key="1">
    <citation type="journal article" date="2019" name="Insects">
        <title>Characterization of a Vitellogenin Receptor in the Bumblebee, Bombus lantschouensis (Hymenoptera, Apidae).</title>
        <authorList>
            <person name="Du L."/>
            <person name="Wang M."/>
            <person name="Li J."/>
            <person name="He S."/>
            <person name="Huang J."/>
            <person name="Wu J."/>
        </authorList>
    </citation>
    <scope>NUCLEOTIDE SEQUENCE</scope>
</reference>
<dbReference type="InterPro" id="IPR000033">
    <property type="entry name" value="LDLR_classB_rpt"/>
</dbReference>
<feature type="transmembrane region" description="Helical" evidence="16">
    <location>
        <begin position="1646"/>
        <end position="1666"/>
    </location>
</feature>
<evidence type="ECO:0000256" key="4">
    <source>
        <dbReference type="ARBA" id="ARBA00022583"/>
    </source>
</evidence>
<feature type="disulfide bond" evidence="14">
    <location>
        <begin position="1155"/>
        <end position="1173"/>
    </location>
</feature>
<evidence type="ECO:0000256" key="2">
    <source>
        <dbReference type="ARBA" id="ARBA00009939"/>
    </source>
</evidence>
<dbReference type="GO" id="GO:0005509">
    <property type="term" value="F:calcium ion binding"/>
    <property type="evidence" value="ECO:0007669"/>
    <property type="project" value="InterPro"/>
</dbReference>
<feature type="disulfide bond" evidence="14">
    <location>
        <begin position="1130"/>
        <end position="1145"/>
    </location>
</feature>
<feature type="disulfide bond" evidence="14">
    <location>
        <begin position="127"/>
        <end position="145"/>
    </location>
</feature>
<dbReference type="InterPro" id="IPR036055">
    <property type="entry name" value="LDL_receptor-like_sf"/>
</dbReference>
<organism evidence="19">
    <name type="scientific">Bombus lantschouensis</name>
    <dbReference type="NCBI Taxonomy" id="1164557"/>
    <lineage>
        <taxon>Eukaryota</taxon>
        <taxon>Metazoa</taxon>
        <taxon>Ecdysozoa</taxon>
        <taxon>Arthropoda</taxon>
        <taxon>Hexapoda</taxon>
        <taxon>Insecta</taxon>
        <taxon>Pterygota</taxon>
        <taxon>Neoptera</taxon>
        <taxon>Endopterygota</taxon>
        <taxon>Hymenoptera</taxon>
        <taxon>Apocrita</taxon>
        <taxon>Aculeata</taxon>
        <taxon>Apoidea</taxon>
        <taxon>Anthophila</taxon>
        <taxon>Apidae</taxon>
        <taxon>Bombus</taxon>
        <taxon>Bombus</taxon>
    </lineage>
</organism>
<dbReference type="InterPro" id="IPR051221">
    <property type="entry name" value="LDLR-related"/>
</dbReference>
<dbReference type="Pfam" id="PF00057">
    <property type="entry name" value="Ldl_recept_a"/>
    <property type="match status" value="11"/>
</dbReference>
<dbReference type="InterPro" id="IPR000742">
    <property type="entry name" value="EGF"/>
</dbReference>
<feature type="disulfide bond" evidence="14">
    <location>
        <begin position="993"/>
        <end position="1011"/>
    </location>
</feature>
<keyword evidence="4" id="KW-0254">Endocytosis</keyword>
<dbReference type="SMART" id="SM00181">
    <property type="entry name" value="EGF"/>
    <property type="match status" value="9"/>
</dbReference>
<dbReference type="GO" id="GO:0005886">
    <property type="term" value="C:plasma membrane"/>
    <property type="evidence" value="ECO:0007669"/>
    <property type="project" value="TreeGrafter"/>
</dbReference>
<keyword evidence="11 19" id="KW-0675">Receptor</keyword>
<dbReference type="InterPro" id="IPR000152">
    <property type="entry name" value="EGF-type_Asp/Asn_hydroxyl_site"/>
</dbReference>
<dbReference type="PROSITE" id="PS00010">
    <property type="entry name" value="ASX_HYDROXYL"/>
    <property type="match status" value="1"/>
</dbReference>
<evidence type="ECO:0000256" key="11">
    <source>
        <dbReference type="ARBA" id="ARBA00023170"/>
    </source>
</evidence>
<keyword evidence="8 16" id="KW-1133">Transmembrane helix</keyword>
<evidence type="ECO:0000256" key="12">
    <source>
        <dbReference type="ARBA" id="ARBA00023180"/>
    </source>
</evidence>
<dbReference type="SMART" id="SM00179">
    <property type="entry name" value="EGF_CA"/>
    <property type="match status" value="3"/>
</dbReference>
<dbReference type="SUPFAM" id="SSF63825">
    <property type="entry name" value="YWTD domain"/>
    <property type="match status" value="3"/>
</dbReference>
<feature type="disulfide bond" evidence="14">
    <location>
        <begin position="1065"/>
        <end position="1077"/>
    </location>
</feature>
<dbReference type="InterPro" id="IPR001881">
    <property type="entry name" value="EGF-like_Ca-bd_dom"/>
</dbReference>
<feature type="disulfide bond" evidence="14">
    <location>
        <begin position="1005"/>
        <end position="1020"/>
    </location>
</feature>
<feature type="repeat" description="LDL-receptor class B" evidence="15">
    <location>
        <begin position="459"/>
        <end position="501"/>
    </location>
</feature>
<evidence type="ECO:0000256" key="5">
    <source>
        <dbReference type="ARBA" id="ARBA00022692"/>
    </source>
</evidence>
<feature type="disulfide bond" evidence="14">
    <location>
        <begin position="1025"/>
        <end position="1037"/>
    </location>
</feature>
<dbReference type="PROSITE" id="PS50026">
    <property type="entry name" value="EGF_3"/>
    <property type="match status" value="1"/>
</dbReference>
<comment type="similarity">
    <text evidence="2">Belongs to the LDLR family.</text>
</comment>
<feature type="disulfide bond" evidence="13">
    <location>
        <begin position="248"/>
        <end position="258"/>
    </location>
</feature>
<feature type="disulfide bond" evidence="14">
    <location>
        <begin position="1148"/>
        <end position="1160"/>
    </location>
</feature>
<feature type="disulfide bond" evidence="14">
    <location>
        <begin position="139"/>
        <end position="154"/>
    </location>
</feature>
<dbReference type="GO" id="GO:0043235">
    <property type="term" value="C:receptor complex"/>
    <property type="evidence" value="ECO:0007669"/>
    <property type="project" value="TreeGrafter"/>
</dbReference>
<dbReference type="PROSITE" id="PS51120">
    <property type="entry name" value="LDLRB"/>
    <property type="match status" value="4"/>
</dbReference>
<dbReference type="SUPFAM" id="SSF57184">
    <property type="entry name" value="Growth factor receptor domain"/>
    <property type="match status" value="2"/>
</dbReference>
<dbReference type="InterPro" id="IPR002172">
    <property type="entry name" value="LDrepeatLR_classA_rpt"/>
</dbReference>
<reference evidence="19" key="2">
    <citation type="submission" date="2019-07" db="EMBL/GenBank/DDBJ databases">
        <authorList>
            <person name="Lin D."/>
            <person name="Jiaxing H."/>
        </authorList>
    </citation>
    <scope>NUCLEOTIDE SEQUENCE</scope>
</reference>
<dbReference type="InterPro" id="IPR011042">
    <property type="entry name" value="6-blade_b-propeller_TolB-like"/>
</dbReference>
<evidence type="ECO:0000256" key="6">
    <source>
        <dbReference type="ARBA" id="ARBA00022729"/>
    </source>
</evidence>
<feature type="disulfide bond" evidence="14">
    <location>
        <begin position="966"/>
        <end position="981"/>
    </location>
</feature>
<dbReference type="Gene3D" id="4.10.400.10">
    <property type="entry name" value="Low-density Lipoprotein Receptor"/>
    <property type="match status" value="12"/>
</dbReference>
<name>A0A6B9KEL2_9HYME</name>
<feature type="disulfide bond" evidence="14">
    <location>
        <begin position="1032"/>
        <end position="1050"/>
    </location>
</feature>
<feature type="disulfide bond" evidence="14">
    <location>
        <begin position="1167"/>
        <end position="1182"/>
    </location>
</feature>
<sequence length="1759" mass="198131">MVRTPLIMYRKLFVLLVVSIFNPHADTAAIGCEPPDLFLCSNKKCISSIFRCDGEDECGDGSDETGCEGYQLQNLETIRCAIDEYQCSDIHTCIPLEKFCDAKEDCSDGSDEYDGCVKDVNCDAFKCKDGHCIRNEWVCDGIPDCPDKSDEEKCENYMIPVDECNNEYDRYLCKNKRCISLNATCNEKDNCGDNSDEDIDACIKADASCKEARCQHNCRKTPEGAQCSCRPGYKLVNNQTSCEDVNECGNYGICDQECINSVGSYTCSCQPGYSLNDDKRTCQAEGGEGLMMFSIKSEIRGIYLNSRLYYPVTQNLQHAVAISLDANNVYWSDIEDGNEAIIKSLEDGSQREVIVTAGLSSPDDMAVDWVTGNIYFTDGGYMHIGVCNNDGSYCTVIIKEQNDKPRGLVLLPSSGLMYWSKWGMDSCILRAGMDGKNNTVLVSKDLELPNSLSIDYANERLYWIDAKAKVIESVRLDGTDRKAILKDIAKRPFSLAVFENKLYWSDWISNTVQSCDKFTGKNWEVLVSTNSTIYGIHIYHSVLKPKMPNPCNSSPCSQLCLLNSANSYTCACTLDKELNSDNHTCRAVKKKTHLIIAAGSTFIDYYHELLGKPKITTSDTLNHVTEVAYNPLTGGLLASDQLRDNIFHFNMQTGEEKSMMSIENEILGGMDFDYIGNNLYLSDVKHKTIEVHSLNNNEKTIFYFQDEPYDIALVPEESIMMVVFRTNELYRIDLMNMNGVGPRVTIEGNKTHLIGPKISLCYDRVLKLLFWSDQGTGRIGSTTIPGFETYIFRTGLQEPVSLTVLSDYVFWTQYKSNKLYWTNKSNTQQYQKHITLEVPKDLNRMQLISFHRTYIEEHQCRNNNGNCSHVCLLSNADSYICACPPDMMLNVDNRTCTLQTACNAGEIKCGEHDICIKSHQRCDGIQDCPNGEDESSICDEHHWSRCKHEDQFQCKNGDCISKTKRCNSHYDCVDRSDEEGCDKKECDSNEFQCHEGACISKYLVCNGQSDCTDFSDELNCDKHKCDGDAFACEIGTCIPKTWKCDGEADCPDGSDESVTCQRNACPTEMFTCSNGRCIDLVLKCNGVSECEDDSDEQYCKEMGNRNYVNCTVDQYKCFNTELCLPKQVRCNGVTDCPKNDDERNCPRCQKEEYVCDNQKCVDKSWVCDRIDDCGDGSDEKDCDGGNSKISGISMNSICKEFKCSNGACLPFANVCDGKVDCSDRSDEFGQCATACTKYNPCTNMCHKTPIGPVCGCRNGYQLSNDFKSCEDIDECKDNVCSQICYNTNGSFTCSCHEEYVIRSDKISCKVAGSQMEIITVSSADIRKLSPNLNSIQVVYEELNHEISGIDANTRENTIYWSNDNLGMVSKINIKTKERKTVTGLGRPEALAVDWITDNVYFNDNDYFSSIQVCNLEQQKCAKVVPIPLKNRAVSIAIEPKEGWLFWSQTSWTSYDRPMTEIYRSNTMGTNITAIVHRDLGIVLALTIDYTRSRLYWSDTFHKNIESSNLDGSNRIIVLNTDVHQALSISIYEDSLYWLMSTTGKVKKCKLYGDKSCVTITIGISNIEKYFIISHPIRQPIGKNTCERHKCSYMCVSGNNGPACICHDGYPKDSRNTCMENTNIKIKFDTKKAGRRNGSIRYQHGTLIGIIISVLTCIVVASAYFYYQKIKPRFSKKNNLSIHFQNPSYQQRNEITPSLNYISGLPPGEHEYINPIIDIQKNHNENIPEKGEKQMVKLLNFDQSDDESKESTNGQDIRLI</sequence>
<evidence type="ECO:0000259" key="18">
    <source>
        <dbReference type="PROSITE" id="PS50026"/>
    </source>
</evidence>
<evidence type="ECO:0000256" key="15">
    <source>
        <dbReference type="PROSITE-ProRule" id="PRU00461"/>
    </source>
</evidence>
<feature type="disulfide bond" evidence="14">
    <location>
        <begin position="40"/>
        <end position="58"/>
    </location>
</feature>
<keyword evidence="3 13" id="KW-0245">EGF-like domain</keyword>
<feature type="signal peptide" evidence="17">
    <location>
        <begin position="1"/>
        <end position="27"/>
    </location>
</feature>
<accession>A0A6B9KEL2</accession>
<keyword evidence="7" id="KW-0677">Repeat</keyword>
<feature type="repeat" description="LDL-receptor class B" evidence="15">
    <location>
        <begin position="415"/>
        <end position="458"/>
    </location>
</feature>
<dbReference type="PANTHER" id="PTHR22722">
    <property type="entry name" value="LOW-DENSITY LIPOPROTEIN RECEPTOR-RELATED PROTEIN 2-RELATED"/>
    <property type="match status" value="1"/>
</dbReference>
<feature type="disulfide bond" evidence="14">
    <location>
        <begin position="1072"/>
        <end position="1090"/>
    </location>
</feature>
<dbReference type="InterPro" id="IPR049883">
    <property type="entry name" value="NOTCH1_EGF-like"/>
</dbReference>
<evidence type="ECO:0000256" key="1">
    <source>
        <dbReference type="ARBA" id="ARBA00004479"/>
    </source>
</evidence>
<dbReference type="Gene3D" id="2.120.10.30">
    <property type="entry name" value="TolB, C-terminal domain"/>
    <property type="match status" value="3"/>
</dbReference>
<dbReference type="FunFam" id="4.10.400.10:FF:000002">
    <property type="entry name" value="Low-density lipoprotein receptor-related protein 1"/>
    <property type="match status" value="1"/>
</dbReference>
<dbReference type="PROSITE" id="PS01209">
    <property type="entry name" value="LDLRA_1"/>
    <property type="match status" value="8"/>
</dbReference>
<evidence type="ECO:0000256" key="9">
    <source>
        <dbReference type="ARBA" id="ARBA00023136"/>
    </source>
</evidence>
<feature type="disulfide bond" evidence="14">
    <location>
        <begin position="1203"/>
        <end position="1221"/>
    </location>
</feature>
<dbReference type="GO" id="GO:0006897">
    <property type="term" value="P:endocytosis"/>
    <property type="evidence" value="ECO:0007669"/>
    <property type="project" value="UniProtKB-KW"/>
</dbReference>
<keyword evidence="12" id="KW-0325">Glycoprotein</keyword>
<dbReference type="Gene3D" id="2.10.25.10">
    <property type="entry name" value="Laminin"/>
    <property type="match status" value="4"/>
</dbReference>
<evidence type="ECO:0000256" key="8">
    <source>
        <dbReference type="ARBA" id="ARBA00022989"/>
    </source>
</evidence>
<dbReference type="PRINTS" id="PR00261">
    <property type="entry name" value="LDLRECEPTOR"/>
</dbReference>
<feature type="disulfide bond" evidence="14">
    <location>
        <begin position="52"/>
        <end position="67"/>
    </location>
</feature>
<evidence type="ECO:0000256" key="3">
    <source>
        <dbReference type="ARBA" id="ARBA00022536"/>
    </source>
</evidence>
<dbReference type="Pfam" id="PF14670">
    <property type="entry name" value="FXa_inhibition"/>
    <property type="match status" value="1"/>
</dbReference>
<dbReference type="SMART" id="SM00135">
    <property type="entry name" value="LY"/>
    <property type="match status" value="10"/>
</dbReference>
<dbReference type="CDD" id="cd00054">
    <property type="entry name" value="EGF_CA"/>
    <property type="match status" value="1"/>
</dbReference>
<dbReference type="PANTHER" id="PTHR22722:SF14">
    <property type="entry name" value="MEGALIN, ISOFORM A"/>
    <property type="match status" value="1"/>
</dbReference>
<dbReference type="CDD" id="cd00112">
    <property type="entry name" value="LDLa"/>
    <property type="match status" value="12"/>
</dbReference>
<proteinExistence type="evidence at transcript level"/>
<evidence type="ECO:0000256" key="13">
    <source>
        <dbReference type="PROSITE-ProRule" id="PRU00076"/>
    </source>
</evidence>
<dbReference type="InterPro" id="IPR009030">
    <property type="entry name" value="Growth_fac_rcpt_cys_sf"/>
</dbReference>
<keyword evidence="6 17" id="KW-0732">Signal</keyword>
<feature type="disulfide bond" evidence="14">
    <location>
        <begin position="173"/>
        <end position="191"/>
    </location>
</feature>
<evidence type="ECO:0000256" key="16">
    <source>
        <dbReference type="SAM" id="Phobius"/>
    </source>
</evidence>
<dbReference type="Pfam" id="PF07645">
    <property type="entry name" value="EGF_CA"/>
    <property type="match status" value="2"/>
</dbReference>
<comment type="subcellular location">
    <subcellularLocation>
        <location evidence="1">Membrane</location>
        <topology evidence="1">Single-pass type I membrane protein</topology>
    </subcellularLocation>
</comment>
<dbReference type="SUPFAM" id="SSF57424">
    <property type="entry name" value="LDL receptor-like module"/>
    <property type="match status" value="11"/>
</dbReference>
<evidence type="ECO:0000256" key="14">
    <source>
        <dbReference type="PROSITE-ProRule" id="PRU00124"/>
    </source>
</evidence>